<reference evidence="1 2" key="1">
    <citation type="journal article" date="2016" name="Nat. Commun.">
        <title>Thousands of microbial genomes shed light on interconnected biogeochemical processes in an aquifer system.</title>
        <authorList>
            <person name="Anantharaman K."/>
            <person name="Brown C.T."/>
            <person name="Hug L.A."/>
            <person name="Sharon I."/>
            <person name="Castelle C.J."/>
            <person name="Probst A.J."/>
            <person name="Thomas B.C."/>
            <person name="Singh A."/>
            <person name="Wilkins M.J."/>
            <person name="Karaoz U."/>
            <person name="Brodie E.L."/>
            <person name="Williams K.H."/>
            <person name="Hubbard S.S."/>
            <person name="Banfield J.F."/>
        </authorList>
    </citation>
    <scope>NUCLEOTIDE SEQUENCE [LARGE SCALE GENOMIC DNA]</scope>
</reference>
<protein>
    <submittedName>
        <fullName evidence="1">Uncharacterized protein</fullName>
    </submittedName>
</protein>
<dbReference type="STRING" id="1801750.A3B85_01075"/>
<comment type="caution">
    <text evidence="1">The sequence shown here is derived from an EMBL/GenBank/DDBJ whole genome shotgun (WGS) entry which is preliminary data.</text>
</comment>
<name>A0A1F6W3Z0_9BACT</name>
<sequence length="80" mass="8945">MEQGLGVKERQEQLKGTFLEGEGERLFLATFNEGEDNKQKAQKMAEVYGGVVKDFGVDIHNINPESSQIISWNKVPGYSV</sequence>
<evidence type="ECO:0000313" key="2">
    <source>
        <dbReference type="Proteomes" id="UP000178374"/>
    </source>
</evidence>
<organism evidence="1 2">
    <name type="scientific">Candidatus Nomurabacteria bacterium RIFCSPHIGHO2_02_FULL_37_13</name>
    <dbReference type="NCBI Taxonomy" id="1801750"/>
    <lineage>
        <taxon>Bacteria</taxon>
        <taxon>Candidatus Nomuraibacteriota</taxon>
    </lineage>
</organism>
<dbReference type="Proteomes" id="UP000178374">
    <property type="component" value="Unassembled WGS sequence"/>
</dbReference>
<proteinExistence type="predicted"/>
<dbReference type="AlphaFoldDB" id="A0A1F6W3Z0"/>
<dbReference type="EMBL" id="MFUA01000022">
    <property type="protein sequence ID" value="OGI76643.1"/>
    <property type="molecule type" value="Genomic_DNA"/>
</dbReference>
<gene>
    <name evidence="1" type="ORF">A3B85_01075</name>
</gene>
<evidence type="ECO:0000313" key="1">
    <source>
        <dbReference type="EMBL" id="OGI76643.1"/>
    </source>
</evidence>
<accession>A0A1F6W3Z0</accession>